<dbReference type="RefSeq" id="WP_127095841.1">
    <property type="nucleotide sequence ID" value="NZ_CP031423.1"/>
</dbReference>
<dbReference type="KEGG" id="mlv:CVS47_01892"/>
<reference evidence="1 2" key="1">
    <citation type="submission" date="2018-08" db="EMBL/GenBank/DDBJ databases">
        <title>Microbacterium lemovicicum sp. nov., a bacterium isolated from a natural uranium-rich soil.</title>
        <authorList>
            <person name="ORTET P."/>
        </authorList>
    </citation>
    <scope>NUCLEOTIDE SEQUENCE [LARGE SCALE GENOMIC DNA]</scope>
    <source>
        <strain evidence="1 2">Viu22</strain>
    </source>
</reference>
<protein>
    <recommendedName>
        <fullName evidence="3">Glucose-6-phosphate dehydrogenase</fullName>
    </recommendedName>
</protein>
<dbReference type="AlphaFoldDB" id="A0A3Q9IYM2"/>
<dbReference type="EMBL" id="CP031423">
    <property type="protein sequence ID" value="AZS37258.1"/>
    <property type="molecule type" value="Genomic_DNA"/>
</dbReference>
<evidence type="ECO:0000313" key="2">
    <source>
        <dbReference type="Proteomes" id="UP000276888"/>
    </source>
</evidence>
<dbReference type="OrthoDB" id="5083054at2"/>
<name>A0A3Q9IYM2_9MICO</name>
<evidence type="ECO:0000313" key="1">
    <source>
        <dbReference type="EMBL" id="AZS37258.1"/>
    </source>
</evidence>
<proteinExistence type="predicted"/>
<organism evidence="1 2">
    <name type="scientific">Microbacterium lemovicicum</name>
    <dbReference type="NCBI Taxonomy" id="1072463"/>
    <lineage>
        <taxon>Bacteria</taxon>
        <taxon>Bacillati</taxon>
        <taxon>Actinomycetota</taxon>
        <taxon>Actinomycetes</taxon>
        <taxon>Micrococcales</taxon>
        <taxon>Microbacteriaceae</taxon>
        <taxon>Microbacterium</taxon>
    </lineage>
</organism>
<sequence>MKIADSADWRGSLPFDSPVLVADLAPGDAARCAACGADAEPLPRTELWAVKHRHPKNHSGFVRFYCAEHTPRVPAPAPVAVAPVRARRAPAAERAPRRPAVTDAAPRAMCPDCFVEVSATGECGMCGLQVA</sequence>
<gene>
    <name evidence="1" type="ORF">CVS47_01892</name>
</gene>
<accession>A0A3Q9IYM2</accession>
<evidence type="ECO:0008006" key="3">
    <source>
        <dbReference type="Google" id="ProtNLM"/>
    </source>
</evidence>
<dbReference type="Proteomes" id="UP000276888">
    <property type="component" value="Chromosome"/>
</dbReference>
<keyword evidence="2" id="KW-1185">Reference proteome</keyword>